<keyword evidence="2" id="KW-1185">Reference proteome</keyword>
<accession>A0A1B8GL42</accession>
<evidence type="ECO:0000313" key="1">
    <source>
        <dbReference type="EMBL" id="OBT96555.1"/>
    </source>
</evidence>
<name>A0A1B8GL42_9PEZI</name>
<dbReference type="AlphaFoldDB" id="A0A1B8GL42"/>
<dbReference type="EMBL" id="KV460227">
    <property type="protein sequence ID" value="OBT96555.1"/>
    <property type="molecule type" value="Genomic_DNA"/>
</dbReference>
<gene>
    <name evidence="1" type="ORF">VE01_05265</name>
</gene>
<dbReference type="Proteomes" id="UP000091956">
    <property type="component" value="Unassembled WGS sequence"/>
</dbReference>
<reference evidence="2" key="2">
    <citation type="journal article" date="2018" name="Nat. Commun.">
        <title>Extreme sensitivity to ultraviolet light in the fungal pathogen causing white-nose syndrome of bats.</title>
        <authorList>
            <person name="Palmer J.M."/>
            <person name="Drees K.P."/>
            <person name="Foster J.T."/>
            <person name="Lindner D.L."/>
        </authorList>
    </citation>
    <scope>NUCLEOTIDE SEQUENCE [LARGE SCALE GENOMIC DNA]</scope>
    <source>
        <strain evidence="2">UAMH 10579</strain>
    </source>
</reference>
<organism evidence="1 2">
    <name type="scientific">Pseudogymnoascus verrucosus</name>
    <dbReference type="NCBI Taxonomy" id="342668"/>
    <lineage>
        <taxon>Eukaryota</taxon>
        <taxon>Fungi</taxon>
        <taxon>Dikarya</taxon>
        <taxon>Ascomycota</taxon>
        <taxon>Pezizomycotina</taxon>
        <taxon>Leotiomycetes</taxon>
        <taxon>Thelebolales</taxon>
        <taxon>Thelebolaceae</taxon>
        <taxon>Pseudogymnoascus</taxon>
    </lineage>
</organism>
<proteinExistence type="predicted"/>
<dbReference type="OrthoDB" id="3438649at2759"/>
<protein>
    <submittedName>
        <fullName evidence="1">Uncharacterized protein</fullName>
    </submittedName>
</protein>
<sequence length="323" mass="36213">MCFNWCWPFTEYEVEDDEKGREKCQITHKHTHTRRRYRHRGRYYSTACPVCQQCSCRFCQPHQCQPLSTIGPRYIGPVEMTMAIAAPPRVRTSNLKSQAQSEAPGFTHLFRLLQGCLASTAQPTLAGAAVSRPRSKGLLVYGLPGLPESHPHHLSIVDLPLEDVDVPSGMASSSWATKEGQSLSTMGQLPLAVIFTRARAAAMAELQQYGSRFGPTQTGGFIQYPGGQRFLCPPQGPMWNGQQWVTNGPTKAEHIAAMKDKADTRPQELVPADPDISRMYEVQELDGNWTRRSRYTIDSKDIGQVRWYQRPDGTFFAKRLPSG</sequence>
<dbReference type="RefSeq" id="XP_018130288.1">
    <property type="nucleotide sequence ID" value="XM_018274730.1"/>
</dbReference>
<dbReference type="GeneID" id="28838651"/>
<evidence type="ECO:0000313" key="2">
    <source>
        <dbReference type="Proteomes" id="UP000091956"/>
    </source>
</evidence>
<dbReference type="STRING" id="342668.A0A1B8GL42"/>
<reference evidence="1 2" key="1">
    <citation type="submission" date="2016-03" db="EMBL/GenBank/DDBJ databases">
        <title>Comparative genomics of Pseudogymnoascus destructans, the fungus causing white-nose syndrome of bats.</title>
        <authorList>
            <person name="Palmer J.M."/>
            <person name="Drees K.P."/>
            <person name="Foster J.T."/>
            <person name="Lindner D.L."/>
        </authorList>
    </citation>
    <scope>NUCLEOTIDE SEQUENCE [LARGE SCALE GENOMIC DNA]</scope>
    <source>
        <strain evidence="1 2">UAMH 10579</strain>
    </source>
</reference>